<keyword evidence="3 9" id="KW-1003">Cell membrane</keyword>
<comment type="subcellular location">
    <subcellularLocation>
        <location evidence="9">Cell membrane</location>
        <topology evidence="9">Single-pass membrane protein</topology>
    </subcellularLocation>
    <subcellularLocation>
        <location evidence="1">Membrane</location>
    </subcellularLocation>
</comment>
<dbReference type="PANTHER" id="PTHR33910:SF1">
    <property type="entry name" value="PROTEIN TRANSLOCASE SUBUNIT SECE"/>
    <property type="match status" value="1"/>
</dbReference>
<dbReference type="AlphaFoldDB" id="A0A330L3E0"/>
<evidence type="ECO:0000256" key="6">
    <source>
        <dbReference type="ARBA" id="ARBA00022989"/>
    </source>
</evidence>
<keyword evidence="8 9" id="KW-0472">Membrane</keyword>
<evidence type="ECO:0000256" key="9">
    <source>
        <dbReference type="HAMAP-Rule" id="MF_00422"/>
    </source>
</evidence>
<evidence type="ECO:0000256" key="1">
    <source>
        <dbReference type="ARBA" id="ARBA00004370"/>
    </source>
</evidence>
<dbReference type="GO" id="GO:0008320">
    <property type="term" value="F:protein transmembrane transporter activity"/>
    <property type="evidence" value="ECO:0007669"/>
    <property type="project" value="UniProtKB-UniRule"/>
</dbReference>
<name>A0A330L3E0_9BACT</name>
<dbReference type="GO" id="GO:0043952">
    <property type="term" value="P:protein transport by the Sec complex"/>
    <property type="evidence" value="ECO:0007669"/>
    <property type="project" value="UniProtKB-UniRule"/>
</dbReference>
<evidence type="ECO:0000256" key="3">
    <source>
        <dbReference type="ARBA" id="ARBA00022475"/>
    </source>
</evidence>
<dbReference type="GO" id="GO:0065002">
    <property type="term" value="P:intracellular protein transmembrane transport"/>
    <property type="evidence" value="ECO:0007669"/>
    <property type="project" value="UniProtKB-UniRule"/>
</dbReference>
<dbReference type="InterPro" id="IPR038379">
    <property type="entry name" value="SecE_sf"/>
</dbReference>
<evidence type="ECO:0000256" key="8">
    <source>
        <dbReference type="ARBA" id="ARBA00023136"/>
    </source>
</evidence>
<dbReference type="InterPro" id="IPR001901">
    <property type="entry name" value="Translocase_SecE/Sec61-g"/>
</dbReference>
<dbReference type="HAMAP" id="MF_00422">
    <property type="entry name" value="SecE"/>
    <property type="match status" value="1"/>
</dbReference>
<evidence type="ECO:0000256" key="7">
    <source>
        <dbReference type="ARBA" id="ARBA00023010"/>
    </source>
</evidence>
<evidence type="ECO:0000313" key="11">
    <source>
        <dbReference type="Proteomes" id="UP000248168"/>
    </source>
</evidence>
<dbReference type="RefSeq" id="WP_121988762.1">
    <property type="nucleotide sequence ID" value="NZ_OUNR01000006.1"/>
</dbReference>
<keyword evidence="7 9" id="KW-0811">Translocation</keyword>
<comment type="function">
    <text evidence="9">Essential subunit of the Sec protein translocation channel SecYEG. Clamps together the 2 halves of SecY. May contact the channel plug during translocation.</text>
</comment>
<comment type="subunit">
    <text evidence="9">Component of the Sec protein translocase complex. Heterotrimer consisting of SecY, SecE and SecG subunits. The heterotrimers can form oligomers, although 1 heterotrimer is thought to be able to translocate proteins. Interacts with the ribosome. Interacts with SecDF, and other proteins may be involved. Interacts with SecA.</text>
</comment>
<dbReference type="GO" id="GO:0006605">
    <property type="term" value="P:protein targeting"/>
    <property type="evidence" value="ECO:0007669"/>
    <property type="project" value="UniProtKB-UniRule"/>
</dbReference>
<keyword evidence="5 9" id="KW-0653">Protein transport</keyword>
<dbReference type="GO" id="GO:0005886">
    <property type="term" value="C:plasma membrane"/>
    <property type="evidence" value="ECO:0007669"/>
    <property type="project" value="UniProtKB-SubCell"/>
</dbReference>
<accession>A0A330L3E0</accession>
<dbReference type="PANTHER" id="PTHR33910">
    <property type="entry name" value="PROTEIN TRANSLOCASE SUBUNIT SECE"/>
    <property type="match status" value="1"/>
</dbReference>
<dbReference type="OrthoDB" id="9800463at2"/>
<keyword evidence="11" id="KW-1185">Reference proteome</keyword>
<dbReference type="InParanoid" id="A0A330L3E0"/>
<organism evidence="10 11">
    <name type="scientific">Nitrospira lenta</name>
    <dbReference type="NCBI Taxonomy" id="1436998"/>
    <lineage>
        <taxon>Bacteria</taxon>
        <taxon>Pseudomonadati</taxon>
        <taxon>Nitrospirota</taxon>
        <taxon>Nitrospiria</taxon>
        <taxon>Nitrospirales</taxon>
        <taxon>Nitrospiraceae</taxon>
        <taxon>Nitrospira</taxon>
    </lineage>
</organism>
<dbReference type="EMBL" id="OUNR01000006">
    <property type="protein sequence ID" value="SPP64343.1"/>
    <property type="molecule type" value="Genomic_DNA"/>
</dbReference>
<dbReference type="Proteomes" id="UP000248168">
    <property type="component" value="Unassembled WGS sequence"/>
</dbReference>
<dbReference type="Gene3D" id="1.20.5.1030">
    <property type="entry name" value="Preprotein translocase secy subunit"/>
    <property type="match status" value="1"/>
</dbReference>
<protein>
    <recommendedName>
        <fullName evidence="9">Protein translocase subunit SecE</fullName>
    </recommendedName>
</protein>
<keyword evidence="6 9" id="KW-1133">Transmembrane helix</keyword>
<dbReference type="NCBIfam" id="TIGR00964">
    <property type="entry name" value="secE_bact"/>
    <property type="match status" value="1"/>
</dbReference>
<gene>
    <name evidence="9 10" type="primary">secE</name>
    <name evidence="10" type="ORF">NITLEN_140002</name>
</gene>
<evidence type="ECO:0000256" key="5">
    <source>
        <dbReference type="ARBA" id="ARBA00022927"/>
    </source>
</evidence>
<evidence type="ECO:0000313" key="10">
    <source>
        <dbReference type="EMBL" id="SPP64343.1"/>
    </source>
</evidence>
<dbReference type="GO" id="GO:0009306">
    <property type="term" value="P:protein secretion"/>
    <property type="evidence" value="ECO:0007669"/>
    <property type="project" value="UniProtKB-UniRule"/>
</dbReference>
<evidence type="ECO:0000256" key="2">
    <source>
        <dbReference type="ARBA" id="ARBA00022448"/>
    </source>
</evidence>
<proteinExistence type="inferred from homology"/>
<reference evidence="11" key="1">
    <citation type="submission" date="2018-04" db="EMBL/GenBank/DDBJ databases">
        <authorList>
            <person name="Lucker S."/>
            <person name="Sakoula D."/>
        </authorList>
    </citation>
    <scope>NUCLEOTIDE SEQUENCE [LARGE SCALE GENOMIC DNA]</scope>
</reference>
<sequence>MFKRMIESIRLFLAEVRAELKKVSFPTRAETIGSTTVVIVFCILMSLYLSVIDSFLVWLVSKII</sequence>
<dbReference type="Pfam" id="PF00584">
    <property type="entry name" value="SecE"/>
    <property type="match status" value="1"/>
</dbReference>
<dbReference type="InterPro" id="IPR005807">
    <property type="entry name" value="SecE_bac"/>
</dbReference>
<evidence type="ECO:0000256" key="4">
    <source>
        <dbReference type="ARBA" id="ARBA00022692"/>
    </source>
</evidence>
<feature type="transmembrane region" description="Helical" evidence="9">
    <location>
        <begin position="37"/>
        <end position="60"/>
    </location>
</feature>
<keyword evidence="4 9" id="KW-0812">Transmembrane</keyword>
<comment type="similarity">
    <text evidence="9">Belongs to the SecE/SEC61-gamma family.</text>
</comment>
<keyword evidence="2 9" id="KW-0813">Transport</keyword>